<evidence type="ECO:0000256" key="7">
    <source>
        <dbReference type="RuleBase" id="RU363032"/>
    </source>
</evidence>
<evidence type="ECO:0000256" key="5">
    <source>
        <dbReference type="ARBA" id="ARBA00022989"/>
    </source>
</evidence>
<dbReference type="Pfam" id="PF00528">
    <property type="entry name" value="BPD_transp_1"/>
    <property type="match status" value="1"/>
</dbReference>
<dbReference type="InterPro" id="IPR000515">
    <property type="entry name" value="MetI-like"/>
</dbReference>
<proteinExistence type="inferred from homology"/>
<dbReference type="Pfam" id="PF19300">
    <property type="entry name" value="BPD_transp_1_N"/>
    <property type="match status" value="1"/>
</dbReference>
<evidence type="ECO:0000256" key="1">
    <source>
        <dbReference type="ARBA" id="ARBA00004651"/>
    </source>
</evidence>
<dbReference type="PANTHER" id="PTHR43163">
    <property type="entry name" value="DIPEPTIDE TRANSPORT SYSTEM PERMEASE PROTEIN DPPB-RELATED"/>
    <property type="match status" value="1"/>
</dbReference>
<dbReference type="Proteomes" id="UP001368654">
    <property type="component" value="Unassembled WGS sequence"/>
</dbReference>
<gene>
    <name evidence="9" type="ORF">WDU96_02605</name>
</gene>
<protein>
    <submittedName>
        <fullName evidence="9">ABC transporter permease</fullName>
    </submittedName>
</protein>
<feature type="transmembrane region" description="Helical" evidence="7">
    <location>
        <begin position="31"/>
        <end position="53"/>
    </location>
</feature>
<evidence type="ECO:0000256" key="6">
    <source>
        <dbReference type="ARBA" id="ARBA00023136"/>
    </source>
</evidence>
<dbReference type="SUPFAM" id="SSF161098">
    <property type="entry name" value="MetI-like"/>
    <property type="match status" value="1"/>
</dbReference>
<feature type="transmembrane region" description="Helical" evidence="7">
    <location>
        <begin position="204"/>
        <end position="223"/>
    </location>
</feature>
<feature type="transmembrane region" description="Helical" evidence="7">
    <location>
        <begin position="157"/>
        <end position="184"/>
    </location>
</feature>
<feature type="domain" description="ABC transmembrane type-1" evidence="8">
    <location>
        <begin position="121"/>
        <end position="325"/>
    </location>
</feature>
<keyword evidence="4 7" id="KW-0812">Transmembrane</keyword>
<accession>A0ABU8LRF6</accession>
<dbReference type="InterPro" id="IPR035906">
    <property type="entry name" value="MetI-like_sf"/>
</dbReference>
<feature type="transmembrane region" description="Helical" evidence="7">
    <location>
        <begin position="305"/>
        <end position="330"/>
    </location>
</feature>
<dbReference type="RefSeq" id="WP_337336925.1">
    <property type="nucleotide sequence ID" value="NZ_JBBDGL010000001.1"/>
</dbReference>
<evidence type="ECO:0000256" key="2">
    <source>
        <dbReference type="ARBA" id="ARBA00022448"/>
    </source>
</evidence>
<evidence type="ECO:0000259" key="8">
    <source>
        <dbReference type="PROSITE" id="PS50928"/>
    </source>
</evidence>
<dbReference type="Gene3D" id="1.10.3720.10">
    <property type="entry name" value="MetI-like"/>
    <property type="match status" value="1"/>
</dbReference>
<keyword evidence="3" id="KW-1003">Cell membrane</keyword>
<sequence length="343" mass="36227">MSVPASGETGSAMASRSALFRERQRATPKLIGLRLLQIPAVLCVVSIIVFALIEVVPGDPGRNALGQYATAEQVAQWNASHNLDGALIERYIAWTGGLLTGDWGISLVYDEPVLDLVFGRLSNSMMLGLYAFLMLVPIAIGLGVAQARREGSRSDRALTIVLMSLAAVPEFVIGVLMLIVFGLALPILPINSGDALGQGLPAQLRAMTLPAITIALGSLAVFARMTRNAVIETTGSQFYRTAVVKGVDGSALLRRHVARNSMIPVVSLLGIYLGAMLCGSAVVETLFSYPGLGALLVTATQQKDIFVLTAGVMITAVISMLALLATDVVFTMIDPRVRFSGGS</sequence>
<dbReference type="PANTHER" id="PTHR43163:SF3">
    <property type="entry name" value="PEPTIDE ABC TRANSPORTER PERMEASE PROTEIN"/>
    <property type="match status" value="1"/>
</dbReference>
<evidence type="ECO:0000313" key="9">
    <source>
        <dbReference type="EMBL" id="MEJ1154488.1"/>
    </source>
</evidence>
<dbReference type="InterPro" id="IPR045621">
    <property type="entry name" value="BPD_transp_1_N"/>
</dbReference>
<keyword evidence="5 7" id="KW-1133">Transmembrane helix</keyword>
<dbReference type="EMBL" id="JBBDGL010000001">
    <property type="protein sequence ID" value="MEJ1154488.1"/>
    <property type="molecule type" value="Genomic_DNA"/>
</dbReference>
<keyword evidence="2 7" id="KW-0813">Transport</keyword>
<keyword evidence="10" id="KW-1185">Reference proteome</keyword>
<evidence type="ECO:0000256" key="3">
    <source>
        <dbReference type="ARBA" id="ARBA00022475"/>
    </source>
</evidence>
<comment type="caution">
    <text evidence="9">The sequence shown here is derived from an EMBL/GenBank/DDBJ whole genome shotgun (WGS) entry which is preliminary data.</text>
</comment>
<keyword evidence="6 7" id="KW-0472">Membrane</keyword>
<name>A0ABU8LRF6_9MICO</name>
<comment type="similarity">
    <text evidence="7">Belongs to the binding-protein-dependent transport system permease family.</text>
</comment>
<evidence type="ECO:0000313" key="10">
    <source>
        <dbReference type="Proteomes" id="UP001368654"/>
    </source>
</evidence>
<reference evidence="9 10" key="1">
    <citation type="submission" date="2024-02" db="EMBL/GenBank/DDBJ databases">
        <authorList>
            <person name="Saticioglu I.B."/>
        </authorList>
    </citation>
    <scope>NUCLEOTIDE SEQUENCE [LARGE SCALE GENOMIC DNA]</scope>
    <source>
        <strain evidence="9 10">Mu-86</strain>
    </source>
</reference>
<feature type="transmembrane region" description="Helical" evidence="7">
    <location>
        <begin position="262"/>
        <end position="283"/>
    </location>
</feature>
<feature type="transmembrane region" description="Helical" evidence="7">
    <location>
        <begin position="125"/>
        <end position="145"/>
    </location>
</feature>
<evidence type="ECO:0000256" key="4">
    <source>
        <dbReference type="ARBA" id="ARBA00022692"/>
    </source>
</evidence>
<organism evidence="9 10">
    <name type="scientific">Microbacterium marmarense</name>
    <dbReference type="NCBI Taxonomy" id="3122051"/>
    <lineage>
        <taxon>Bacteria</taxon>
        <taxon>Bacillati</taxon>
        <taxon>Actinomycetota</taxon>
        <taxon>Actinomycetes</taxon>
        <taxon>Micrococcales</taxon>
        <taxon>Microbacteriaceae</taxon>
        <taxon>Microbacterium</taxon>
    </lineage>
</organism>
<dbReference type="CDD" id="cd06261">
    <property type="entry name" value="TM_PBP2"/>
    <property type="match status" value="1"/>
</dbReference>
<dbReference type="PROSITE" id="PS50928">
    <property type="entry name" value="ABC_TM1"/>
    <property type="match status" value="1"/>
</dbReference>
<comment type="subcellular location">
    <subcellularLocation>
        <location evidence="1 7">Cell membrane</location>
        <topology evidence="1 7">Multi-pass membrane protein</topology>
    </subcellularLocation>
</comment>